<sequence>MPPTLILVRHAQALHNVDRDYSIADPELSALGREQCLELKANLVPKVLSQEDLPEVGLILVSAMRRTIETALLAFPELIEKGIPIVAHAGWQENSAQPCDIGSSISALKAEFPQVDFSSVDPVYPDKTSPAGAKYAYNKKAIMARGRSVLAELKERPEKAIIVVSHSGFLRVGVTGRWYFNADYRVFDFASEDKDDLSLKEREWTEKGGLGWSFEERVELGYGLPEEDKVVPS</sequence>
<gene>
    <name evidence="1" type="ORF">QBC35DRAFT_436465</name>
</gene>
<dbReference type="AlphaFoldDB" id="A0AAN6WUQ1"/>
<dbReference type="PANTHER" id="PTHR48100">
    <property type="entry name" value="BROAD-SPECIFICITY PHOSPHATASE YOR283W-RELATED"/>
    <property type="match status" value="1"/>
</dbReference>
<organism evidence="1 2">
    <name type="scientific">Podospora australis</name>
    <dbReference type="NCBI Taxonomy" id="1536484"/>
    <lineage>
        <taxon>Eukaryota</taxon>
        <taxon>Fungi</taxon>
        <taxon>Dikarya</taxon>
        <taxon>Ascomycota</taxon>
        <taxon>Pezizomycotina</taxon>
        <taxon>Sordariomycetes</taxon>
        <taxon>Sordariomycetidae</taxon>
        <taxon>Sordariales</taxon>
        <taxon>Podosporaceae</taxon>
        <taxon>Podospora</taxon>
    </lineage>
</organism>
<dbReference type="Pfam" id="PF00300">
    <property type="entry name" value="His_Phos_1"/>
    <property type="match status" value="1"/>
</dbReference>
<dbReference type="EMBL" id="MU864415">
    <property type="protein sequence ID" value="KAK4186797.1"/>
    <property type="molecule type" value="Genomic_DNA"/>
</dbReference>
<protein>
    <submittedName>
        <fullName evidence="1">Histidine phosphatase superfamily</fullName>
    </submittedName>
</protein>
<dbReference type="InterPro" id="IPR050275">
    <property type="entry name" value="PGM_Phosphatase"/>
</dbReference>
<accession>A0AAN6WUQ1</accession>
<dbReference type="SUPFAM" id="SSF53254">
    <property type="entry name" value="Phosphoglycerate mutase-like"/>
    <property type="match status" value="1"/>
</dbReference>
<dbReference type="PANTHER" id="PTHR48100:SF24">
    <property type="entry name" value="PHOSPHOGLYCERATE MUTASE"/>
    <property type="match status" value="1"/>
</dbReference>
<dbReference type="CDD" id="cd07067">
    <property type="entry name" value="HP_PGM_like"/>
    <property type="match status" value="1"/>
</dbReference>
<proteinExistence type="predicted"/>
<name>A0AAN6WUQ1_9PEZI</name>
<evidence type="ECO:0000313" key="1">
    <source>
        <dbReference type="EMBL" id="KAK4186797.1"/>
    </source>
</evidence>
<reference evidence="1" key="1">
    <citation type="journal article" date="2023" name="Mol. Phylogenet. Evol.">
        <title>Genome-scale phylogeny and comparative genomics of the fungal order Sordariales.</title>
        <authorList>
            <person name="Hensen N."/>
            <person name="Bonometti L."/>
            <person name="Westerberg I."/>
            <person name="Brannstrom I.O."/>
            <person name="Guillou S."/>
            <person name="Cros-Aarteil S."/>
            <person name="Calhoun S."/>
            <person name="Haridas S."/>
            <person name="Kuo A."/>
            <person name="Mondo S."/>
            <person name="Pangilinan J."/>
            <person name="Riley R."/>
            <person name="LaButti K."/>
            <person name="Andreopoulos B."/>
            <person name="Lipzen A."/>
            <person name="Chen C."/>
            <person name="Yan M."/>
            <person name="Daum C."/>
            <person name="Ng V."/>
            <person name="Clum A."/>
            <person name="Steindorff A."/>
            <person name="Ohm R.A."/>
            <person name="Martin F."/>
            <person name="Silar P."/>
            <person name="Natvig D.O."/>
            <person name="Lalanne C."/>
            <person name="Gautier V."/>
            <person name="Ament-Velasquez S.L."/>
            <person name="Kruys A."/>
            <person name="Hutchinson M.I."/>
            <person name="Powell A.J."/>
            <person name="Barry K."/>
            <person name="Miller A.N."/>
            <person name="Grigoriev I.V."/>
            <person name="Debuchy R."/>
            <person name="Gladieux P."/>
            <person name="Hiltunen Thoren M."/>
            <person name="Johannesson H."/>
        </authorList>
    </citation>
    <scope>NUCLEOTIDE SEQUENCE</scope>
    <source>
        <strain evidence="1">PSN309</strain>
    </source>
</reference>
<dbReference type="InterPro" id="IPR029033">
    <property type="entry name" value="His_PPase_superfam"/>
</dbReference>
<evidence type="ECO:0000313" key="2">
    <source>
        <dbReference type="Proteomes" id="UP001302126"/>
    </source>
</evidence>
<dbReference type="GO" id="GO:0005737">
    <property type="term" value="C:cytoplasm"/>
    <property type="evidence" value="ECO:0007669"/>
    <property type="project" value="TreeGrafter"/>
</dbReference>
<dbReference type="GO" id="GO:0016791">
    <property type="term" value="F:phosphatase activity"/>
    <property type="evidence" value="ECO:0007669"/>
    <property type="project" value="TreeGrafter"/>
</dbReference>
<dbReference type="SMART" id="SM00855">
    <property type="entry name" value="PGAM"/>
    <property type="match status" value="1"/>
</dbReference>
<dbReference type="Proteomes" id="UP001302126">
    <property type="component" value="Unassembled WGS sequence"/>
</dbReference>
<dbReference type="InterPro" id="IPR013078">
    <property type="entry name" value="His_Pase_superF_clade-1"/>
</dbReference>
<reference evidence="1" key="2">
    <citation type="submission" date="2023-05" db="EMBL/GenBank/DDBJ databases">
        <authorList>
            <consortium name="Lawrence Berkeley National Laboratory"/>
            <person name="Steindorff A."/>
            <person name="Hensen N."/>
            <person name="Bonometti L."/>
            <person name="Westerberg I."/>
            <person name="Brannstrom I.O."/>
            <person name="Guillou S."/>
            <person name="Cros-Aarteil S."/>
            <person name="Calhoun S."/>
            <person name="Haridas S."/>
            <person name="Kuo A."/>
            <person name="Mondo S."/>
            <person name="Pangilinan J."/>
            <person name="Riley R."/>
            <person name="Labutti K."/>
            <person name="Andreopoulos B."/>
            <person name="Lipzen A."/>
            <person name="Chen C."/>
            <person name="Yanf M."/>
            <person name="Daum C."/>
            <person name="Ng V."/>
            <person name="Clum A."/>
            <person name="Ohm R."/>
            <person name="Martin F."/>
            <person name="Silar P."/>
            <person name="Natvig D."/>
            <person name="Lalanne C."/>
            <person name="Gautier V."/>
            <person name="Ament-Velasquez S.L."/>
            <person name="Kruys A."/>
            <person name="Hutchinson M.I."/>
            <person name="Powell A.J."/>
            <person name="Barry K."/>
            <person name="Miller A.N."/>
            <person name="Grigoriev I.V."/>
            <person name="Debuchy R."/>
            <person name="Gladieux P."/>
            <person name="Thoren M.H."/>
            <person name="Johannesson H."/>
        </authorList>
    </citation>
    <scope>NUCLEOTIDE SEQUENCE</scope>
    <source>
        <strain evidence="1">PSN309</strain>
    </source>
</reference>
<comment type="caution">
    <text evidence="1">The sequence shown here is derived from an EMBL/GenBank/DDBJ whole genome shotgun (WGS) entry which is preliminary data.</text>
</comment>
<keyword evidence="2" id="KW-1185">Reference proteome</keyword>
<dbReference type="Gene3D" id="3.40.50.1240">
    <property type="entry name" value="Phosphoglycerate mutase-like"/>
    <property type="match status" value="1"/>
</dbReference>